<feature type="domain" description="BPL/LPL catalytic" evidence="7">
    <location>
        <begin position="4"/>
        <end position="185"/>
    </location>
</feature>
<dbReference type="GO" id="GO:0004077">
    <property type="term" value="F:biotin--[biotin carboxyl-carrier protein] ligase activity"/>
    <property type="evidence" value="ECO:0007669"/>
    <property type="project" value="UniProtKB-EC"/>
</dbReference>
<evidence type="ECO:0000256" key="3">
    <source>
        <dbReference type="ARBA" id="ARBA00022840"/>
    </source>
</evidence>
<evidence type="ECO:0000256" key="2">
    <source>
        <dbReference type="ARBA" id="ARBA00022741"/>
    </source>
</evidence>
<name>A0A0P0Z473_9HYPH</name>
<evidence type="ECO:0000256" key="1">
    <source>
        <dbReference type="ARBA" id="ARBA00022598"/>
    </source>
</evidence>
<dbReference type="Gene3D" id="3.30.930.10">
    <property type="entry name" value="Bira Bifunctional Protein, Domain 2"/>
    <property type="match status" value="1"/>
</dbReference>
<evidence type="ECO:0000313" key="8">
    <source>
        <dbReference type="EMBL" id="BAT28941.1"/>
    </source>
</evidence>
<comment type="catalytic activity">
    <reaction evidence="6">
        <text>biotin + L-lysyl-[protein] + ATP = N(6)-biotinyl-L-lysyl-[protein] + AMP + diphosphate + H(+)</text>
        <dbReference type="Rhea" id="RHEA:11756"/>
        <dbReference type="Rhea" id="RHEA-COMP:9752"/>
        <dbReference type="Rhea" id="RHEA-COMP:10505"/>
        <dbReference type="ChEBI" id="CHEBI:15378"/>
        <dbReference type="ChEBI" id="CHEBI:29969"/>
        <dbReference type="ChEBI" id="CHEBI:30616"/>
        <dbReference type="ChEBI" id="CHEBI:33019"/>
        <dbReference type="ChEBI" id="CHEBI:57586"/>
        <dbReference type="ChEBI" id="CHEBI:83144"/>
        <dbReference type="ChEBI" id="CHEBI:456215"/>
        <dbReference type="EC" id="6.3.4.15"/>
    </reaction>
</comment>
<dbReference type="OrthoDB" id="9807064at2"/>
<dbReference type="PROSITE" id="PS51733">
    <property type="entry name" value="BPL_LPL_CATALYTIC"/>
    <property type="match status" value="1"/>
</dbReference>
<dbReference type="SUPFAM" id="SSF50037">
    <property type="entry name" value="C-terminal domain of transcriptional repressors"/>
    <property type="match status" value="1"/>
</dbReference>
<keyword evidence="1" id="KW-0436">Ligase</keyword>
<reference evidence="8" key="1">
    <citation type="journal article" date="2015" name="Proc. Natl. Acad. Sci. U.S.A.">
        <title>Bacterial clade with the ribosomal RNA operon on a small plasmid rather than the chromosome.</title>
        <authorList>
            <person name="Anda M."/>
            <person name="Ohtsubo Y."/>
            <person name="Okubo T."/>
            <person name="Sugawara M."/>
            <person name="Nagata Y."/>
            <person name="Tsuda M."/>
            <person name="Minamisawa K."/>
            <person name="Mitsui H."/>
        </authorList>
    </citation>
    <scope>NUCLEOTIDE SEQUENCE</scope>
    <source>
        <strain evidence="8">JCM 14755</strain>
    </source>
</reference>
<dbReference type="InterPro" id="IPR004143">
    <property type="entry name" value="BPL_LPL_catalytic"/>
</dbReference>
<dbReference type="InterPro" id="IPR003142">
    <property type="entry name" value="BPL_C"/>
</dbReference>
<keyword evidence="4" id="KW-0092">Biotin</keyword>
<sequence>MDGAYRPPAIRRLALGAVGSTNSIAMEAARSGDPGPLWVTAERQTEGRGRRGRAWVSESGNLYASLILIDPAPLEAIGQLPLVIAVGLRRALASLPGLDPNLVQIKWPNDILIDGAKCVGILIESERLPTQRQAVVVGMGINVATAPGDAPYGVATLEGAGMRLPLDAVFDAVAASIDRTLRQWDGGAGFAFIRQAWLDACVGLGRPIRVNLPDRSIEGVFDSLDAQGHLILRHPSGKLEQISSGDVFLIGDDSAGAICDKAH</sequence>
<dbReference type="Gene3D" id="2.30.30.100">
    <property type="match status" value="1"/>
</dbReference>
<dbReference type="Pfam" id="PF02237">
    <property type="entry name" value="BPL_C"/>
    <property type="match status" value="1"/>
</dbReference>
<evidence type="ECO:0000256" key="4">
    <source>
        <dbReference type="ARBA" id="ARBA00023267"/>
    </source>
</evidence>
<proteinExistence type="predicted"/>
<dbReference type="AlphaFoldDB" id="A0A0P0Z473"/>
<dbReference type="InterPro" id="IPR045864">
    <property type="entry name" value="aa-tRNA-synth_II/BPL/LPL"/>
</dbReference>
<dbReference type="SUPFAM" id="SSF55681">
    <property type="entry name" value="Class II aaRS and biotin synthetases"/>
    <property type="match status" value="1"/>
</dbReference>
<dbReference type="PANTHER" id="PTHR12835:SF5">
    <property type="entry name" value="BIOTIN--PROTEIN LIGASE"/>
    <property type="match status" value="1"/>
</dbReference>
<dbReference type="CDD" id="cd16442">
    <property type="entry name" value="BPL"/>
    <property type="match status" value="1"/>
</dbReference>
<evidence type="ECO:0000256" key="5">
    <source>
        <dbReference type="ARBA" id="ARBA00024227"/>
    </source>
</evidence>
<dbReference type="InterPro" id="IPR008988">
    <property type="entry name" value="Transcriptional_repressor_C"/>
</dbReference>
<evidence type="ECO:0000256" key="6">
    <source>
        <dbReference type="ARBA" id="ARBA00047846"/>
    </source>
</evidence>
<dbReference type="GO" id="GO:0005524">
    <property type="term" value="F:ATP binding"/>
    <property type="evidence" value="ECO:0007669"/>
    <property type="project" value="UniProtKB-KW"/>
</dbReference>
<dbReference type="PANTHER" id="PTHR12835">
    <property type="entry name" value="BIOTIN PROTEIN LIGASE"/>
    <property type="match status" value="1"/>
</dbReference>
<evidence type="ECO:0000259" key="7">
    <source>
        <dbReference type="PROSITE" id="PS51733"/>
    </source>
</evidence>
<dbReference type="EMBL" id="LC066377">
    <property type="protein sequence ID" value="BAT28941.1"/>
    <property type="molecule type" value="Genomic_DNA"/>
</dbReference>
<dbReference type="EC" id="6.3.4.15" evidence="5"/>
<dbReference type="RefSeq" id="WP_062229261.1">
    <property type="nucleotide sequence ID" value="NZ_BBWR01000018.1"/>
</dbReference>
<dbReference type="GO" id="GO:0005737">
    <property type="term" value="C:cytoplasm"/>
    <property type="evidence" value="ECO:0007669"/>
    <property type="project" value="TreeGrafter"/>
</dbReference>
<dbReference type="NCBIfam" id="TIGR00121">
    <property type="entry name" value="birA_ligase"/>
    <property type="match status" value="1"/>
</dbReference>
<organism evidence="8">
    <name type="scientific">Aureimonas frigidaquae</name>
    <dbReference type="NCBI Taxonomy" id="424757"/>
    <lineage>
        <taxon>Bacteria</taxon>
        <taxon>Pseudomonadati</taxon>
        <taxon>Pseudomonadota</taxon>
        <taxon>Alphaproteobacteria</taxon>
        <taxon>Hyphomicrobiales</taxon>
        <taxon>Aurantimonadaceae</taxon>
        <taxon>Aureimonas</taxon>
    </lineage>
</organism>
<dbReference type="Pfam" id="PF03099">
    <property type="entry name" value="BPL_LplA_LipB"/>
    <property type="match status" value="1"/>
</dbReference>
<keyword evidence="3" id="KW-0067">ATP-binding</keyword>
<keyword evidence="2" id="KW-0547">Nucleotide-binding</keyword>
<dbReference type="InterPro" id="IPR004408">
    <property type="entry name" value="Biotin_CoA_COase_ligase"/>
</dbReference>
<protein>
    <recommendedName>
        <fullName evidence="5">biotin--[biotin carboxyl-carrier protein] ligase</fullName>
        <ecNumber evidence="5">6.3.4.15</ecNumber>
    </recommendedName>
</protein>
<accession>A0A0P0Z473</accession>